<comment type="cofactor">
    <cofactor evidence="1 6">
        <name>pyridoxal 5'-phosphate</name>
        <dbReference type="ChEBI" id="CHEBI:597326"/>
    </cofactor>
</comment>
<evidence type="ECO:0000313" key="9">
    <source>
        <dbReference type="Proteomes" id="UP000030351"/>
    </source>
</evidence>
<dbReference type="EC" id="2.6.1.-" evidence="6"/>
<keyword evidence="5" id="KW-0663">Pyridoxal phosphate</keyword>
<dbReference type="FunFam" id="3.40.640.10:FF:000033">
    <property type="entry name" value="Aspartate aminotransferase"/>
    <property type="match status" value="1"/>
</dbReference>
<dbReference type="GO" id="GO:0008483">
    <property type="term" value="F:transaminase activity"/>
    <property type="evidence" value="ECO:0007669"/>
    <property type="project" value="UniProtKB-KW"/>
</dbReference>
<keyword evidence="4 6" id="KW-0808">Transferase</keyword>
<dbReference type="Proteomes" id="UP000030351">
    <property type="component" value="Unassembled WGS sequence"/>
</dbReference>
<reference evidence="8 9" key="1">
    <citation type="submission" date="2014-10" db="EMBL/GenBank/DDBJ databases">
        <title>Genome sequence of Erwinia typographi M043b.</title>
        <authorList>
            <person name="Chan K.-G."/>
            <person name="Tan W.-S."/>
        </authorList>
    </citation>
    <scope>NUCLEOTIDE SEQUENCE [LARGE SCALE GENOMIC DNA]</scope>
    <source>
        <strain evidence="8 9">M043b</strain>
    </source>
</reference>
<organism evidence="8 9">
    <name type="scientific">Erwinia typographi</name>
    <dbReference type="NCBI Taxonomy" id="371042"/>
    <lineage>
        <taxon>Bacteria</taxon>
        <taxon>Pseudomonadati</taxon>
        <taxon>Pseudomonadota</taxon>
        <taxon>Gammaproteobacteria</taxon>
        <taxon>Enterobacterales</taxon>
        <taxon>Erwiniaceae</taxon>
        <taxon>Erwinia</taxon>
    </lineage>
</organism>
<dbReference type="InterPro" id="IPR015424">
    <property type="entry name" value="PyrdxlP-dep_Trfase"/>
</dbReference>
<dbReference type="PROSITE" id="PS00105">
    <property type="entry name" value="AA_TRANSFER_CLASS_1"/>
    <property type="match status" value="1"/>
</dbReference>
<proteinExistence type="inferred from homology"/>
<dbReference type="RefSeq" id="WP_034897025.1">
    <property type="nucleotide sequence ID" value="NZ_JRUQ01000059.1"/>
</dbReference>
<sequence length="402" mass="43003">MNISQIARRMQRVRPSPTATISDQVRALEAAGRAVINLGEGELDFATPASISYAGIEAIVQHQTKYTAVSGTAALKSAIAAKFARDNHLSFQPDEIIAGSGAKQLIFNALLATVNPGQQVIIPAPYWVSYPDMVTLAEGEPVIVACEEHHDWKLQPERLAAALTPETRWLILNSPGNPTGAIYTARELEALAAVLADHPQVLIMADDIYEPLRYDQAPFATFAEVAPQLAERTLTVNGVSKSHAMTGWRLGYAAGPAWLIAAMQILQSQSTSNPSSISQAAAVAALTQPAGFLTGWIEKLDCRRRRVLTMIEQTDGLSANVPQGAFYVFANCQGLIGRKTPSGDALADDKAVASWLLSEAGVAVLHGSAFGSPGYLRLAYAVDDTLLEQACRQLKAACDRLA</sequence>
<dbReference type="InterPro" id="IPR015421">
    <property type="entry name" value="PyrdxlP-dep_Trfase_major"/>
</dbReference>
<dbReference type="PANTHER" id="PTHR46383">
    <property type="entry name" value="ASPARTATE AMINOTRANSFERASE"/>
    <property type="match status" value="1"/>
</dbReference>
<evidence type="ECO:0000256" key="2">
    <source>
        <dbReference type="ARBA" id="ARBA00007441"/>
    </source>
</evidence>
<dbReference type="Pfam" id="PF00155">
    <property type="entry name" value="Aminotran_1_2"/>
    <property type="match status" value="1"/>
</dbReference>
<dbReference type="InterPro" id="IPR050596">
    <property type="entry name" value="AspAT/PAT-like"/>
</dbReference>
<comment type="caution">
    <text evidence="8">The sequence shown here is derived from an EMBL/GenBank/DDBJ whole genome shotgun (WGS) entry which is preliminary data.</text>
</comment>
<comment type="similarity">
    <text evidence="2 6">Belongs to the class-I pyridoxal-phosphate-dependent aminotransferase family.</text>
</comment>
<dbReference type="GO" id="GO:0006520">
    <property type="term" value="P:amino acid metabolic process"/>
    <property type="evidence" value="ECO:0007669"/>
    <property type="project" value="InterPro"/>
</dbReference>
<protein>
    <recommendedName>
        <fullName evidence="6">Aminotransferase</fullName>
        <ecNumber evidence="6">2.6.1.-</ecNumber>
    </recommendedName>
</protein>
<dbReference type="SUPFAM" id="SSF53383">
    <property type="entry name" value="PLP-dependent transferases"/>
    <property type="match status" value="1"/>
</dbReference>
<name>A0A0A3YQB9_9GAMM</name>
<dbReference type="AlphaFoldDB" id="A0A0A3YQB9"/>
<keyword evidence="3 6" id="KW-0032">Aminotransferase</keyword>
<accession>A0A0A3YQB9</accession>
<dbReference type="OrthoDB" id="9763453at2"/>
<dbReference type="InterPro" id="IPR004838">
    <property type="entry name" value="NHTrfase_class1_PyrdxlP-BS"/>
</dbReference>
<dbReference type="GO" id="GO:0030170">
    <property type="term" value="F:pyridoxal phosphate binding"/>
    <property type="evidence" value="ECO:0007669"/>
    <property type="project" value="InterPro"/>
</dbReference>
<dbReference type="InterPro" id="IPR015422">
    <property type="entry name" value="PyrdxlP-dep_Trfase_small"/>
</dbReference>
<keyword evidence="9" id="KW-1185">Reference proteome</keyword>
<evidence type="ECO:0000256" key="1">
    <source>
        <dbReference type="ARBA" id="ARBA00001933"/>
    </source>
</evidence>
<evidence type="ECO:0000313" key="8">
    <source>
        <dbReference type="EMBL" id="KGT88835.1"/>
    </source>
</evidence>
<dbReference type="STRING" id="371042.NG99_20390"/>
<gene>
    <name evidence="8" type="ORF">NG99_20390</name>
</gene>
<dbReference type="Gene3D" id="3.90.1150.10">
    <property type="entry name" value="Aspartate Aminotransferase, domain 1"/>
    <property type="match status" value="1"/>
</dbReference>
<feature type="domain" description="Aminotransferase class I/classII large" evidence="7">
    <location>
        <begin position="35"/>
        <end position="394"/>
    </location>
</feature>
<dbReference type="CDD" id="cd00609">
    <property type="entry name" value="AAT_like"/>
    <property type="match status" value="1"/>
</dbReference>
<evidence type="ECO:0000256" key="4">
    <source>
        <dbReference type="ARBA" id="ARBA00022679"/>
    </source>
</evidence>
<evidence type="ECO:0000256" key="6">
    <source>
        <dbReference type="RuleBase" id="RU000481"/>
    </source>
</evidence>
<evidence type="ECO:0000256" key="3">
    <source>
        <dbReference type="ARBA" id="ARBA00022576"/>
    </source>
</evidence>
<dbReference type="EMBL" id="JRUQ01000059">
    <property type="protein sequence ID" value="KGT88835.1"/>
    <property type="molecule type" value="Genomic_DNA"/>
</dbReference>
<evidence type="ECO:0000259" key="7">
    <source>
        <dbReference type="Pfam" id="PF00155"/>
    </source>
</evidence>
<dbReference type="Gene3D" id="3.40.640.10">
    <property type="entry name" value="Type I PLP-dependent aspartate aminotransferase-like (Major domain)"/>
    <property type="match status" value="1"/>
</dbReference>
<evidence type="ECO:0000256" key="5">
    <source>
        <dbReference type="ARBA" id="ARBA00022898"/>
    </source>
</evidence>
<dbReference type="eggNOG" id="COG0436">
    <property type="taxonomic scope" value="Bacteria"/>
</dbReference>
<dbReference type="PANTHER" id="PTHR46383:SF1">
    <property type="entry name" value="ASPARTATE AMINOTRANSFERASE"/>
    <property type="match status" value="1"/>
</dbReference>
<dbReference type="InterPro" id="IPR004839">
    <property type="entry name" value="Aminotransferase_I/II_large"/>
</dbReference>